<organism evidence="1">
    <name type="scientific">Leptotrichia mesophila</name>
    <dbReference type="NCBI Taxonomy" id="3239303"/>
    <lineage>
        <taxon>Bacteria</taxon>
        <taxon>Fusobacteriati</taxon>
        <taxon>Fusobacteriota</taxon>
        <taxon>Fusobacteriia</taxon>
        <taxon>Fusobacteriales</taxon>
        <taxon>Leptotrichiaceae</taxon>
        <taxon>Leptotrichia</taxon>
    </lineage>
</organism>
<dbReference type="AlphaFoldDB" id="A0AB39VCM5"/>
<gene>
    <name evidence="1" type="ORF">AB8B23_02605</name>
</gene>
<sequence>MTSEKLKGKIKSFSEKNDLKAQEVLQMYFFERFLARLEKSKYRANFIIKGGFLISSIIGIQNRTTMDIDTTIKGLPVKEEIIKEIVLEILNIEVNDGIEFVLGKIENIREISEYENYRLHLTANFEKIKNPLKIDITTGDVIIPSEIEYSYETIFKEKLNILVYSLETLIAEKYETIIKRNITTTRLRDFYDIYMIFKLKNDKIDVNNLKQAIWETAKNRNSIEEILESKEILEDVKNDEYLNKQWNIYKNENKYVDNIQFSEILKLLNKIADIVQE</sequence>
<proteinExistence type="predicted"/>
<dbReference type="EMBL" id="CP165646">
    <property type="protein sequence ID" value="XDU65070.1"/>
    <property type="molecule type" value="Genomic_DNA"/>
</dbReference>
<name>A0AB39VCM5_9FUSO</name>
<dbReference type="Pfam" id="PF08843">
    <property type="entry name" value="AbiEii"/>
    <property type="match status" value="1"/>
</dbReference>
<dbReference type="InterPro" id="IPR014942">
    <property type="entry name" value="AbiEii"/>
</dbReference>
<evidence type="ECO:0000313" key="1">
    <source>
        <dbReference type="EMBL" id="XDU65070.1"/>
    </source>
</evidence>
<dbReference type="KEGG" id="lmes:AB8B23_02605"/>
<accession>A0AB39VCM5</accession>
<dbReference type="RefSeq" id="WP_369713282.1">
    <property type="nucleotide sequence ID" value="NZ_CP165646.1"/>
</dbReference>
<dbReference type="GO" id="GO:0016740">
    <property type="term" value="F:transferase activity"/>
    <property type="evidence" value="ECO:0007669"/>
    <property type="project" value="UniProtKB-KW"/>
</dbReference>
<reference evidence="1" key="1">
    <citation type="submission" date="2024-07" db="EMBL/GenBank/DDBJ databases">
        <authorList>
            <person name="Li X.-J."/>
            <person name="Wang X."/>
        </authorList>
    </citation>
    <scope>NUCLEOTIDE SEQUENCE</scope>
    <source>
        <strain evidence="1">HSP-342</strain>
    </source>
</reference>
<keyword evidence="1" id="KW-0808">Transferase</keyword>
<protein>
    <submittedName>
        <fullName evidence="1">Nucleotidyl transferase AbiEii/AbiGii toxin family protein</fullName>
    </submittedName>
</protein>